<dbReference type="PANTHER" id="PTHR23147">
    <property type="entry name" value="SERINE/ARGININE RICH SPLICING FACTOR"/>
    <property type="match status" value="1"/>
</dbReference>
<feature type="compositionally biased region" description="Polar residues" evidence="2">
    <location>
        <begin position="222"/>
        <end position="231"/>
    </location>
</feature>
<evidence type="ECO:0000313" key="4">
    <source>
        <dbReference type="EMBL" id="ODQ66214.1"/>
    </source>
</evidence>
<evidence type="ECO:0000256" key="1">
    <source>
        <dbReference type="PROSITE-ProRule" id="PRU00176"/>
    </source>
</evidence>
<dbReference type="Proteomes" id="UP000095009">
    <property type="component" value="Unassembled WGS sequence"/>
</dbReference>
<dbReference type="InterPro" id="IPR035979">
    <property type="entry name" value="RBD_domain_sf"/>
</dbReference>
<protein>
    <recommendedName>
        <fullName evidence="3">RRM domain-containing protein</fullName>
    </recommendedName>
</protein>
<dbReference type="EMBL" id="KV454408">
    <property type="protein sequence ID" value="ODQ66214.1"/>
    <property type="molecule type" value="Genomic_DNA"/>
</dbReference>
<dbReference type="InterPro" id="IPR012677">
    <property type="entry name" value="Nucleotide-bd_a/b_plait_sf"/>
</dbReference>
<dbReference type="GO" id="GO:0003723">
    <property type="term" value="F:RNA binding"/>
    <property type="evidence" value="ECO:0007669"/>
    <property type="project" value="UniProtKB-UniRule"/>
</dbReference>
<feature type="compositionally biased region" description="Basic and acidic residues" evidence="2">
    <location>
        <begin position="207"/>
        <end position="221"/>
    </location>
</feature>
<keyword evidence="1" id="KW-0694">RNA-binding</keyword>
<feature type="compositionally biased region" description="Basic and acidic residues" evidence="2">
    <location>
        <begin position="157"/>
        <end position="174"/>
    </location>
</feature>
<dbReference type="InterPro" id="IPR050907">
    <property type="entry name" value="SRSF"/>
</dbReference>
<dbReference type="AlphaFoldDB" id="A0A1E3PLZ9"/>
<dbReference type="InterPro" id="IPR000504">
    <property type="entry name" value="RRM_dom"/>
</dbReference>
<reference evidence="4 5" key="1">
    <citation type="journal article" date="2016" name="Proc. Natl. Acad. Sci. U.S.A.">
        <title>Comparative genomics of biotechnologically important yeasts.</title>
        <authorList>
            <person name="Riley R."/>
            <person name="Haridas S."/>
            <person name="Wolfe K.H."/>
            <person name="Lopes M.R."/>
            <person name="Hittinger C.T."/>
            <person name="Goeker M."/>
            <person name="Salamov A.A."/>
            <person name="Wisecaver J.H."/>
            <person name="Long T.M."/>
            <person name="Calvey C.H."/>
            <person name="Aerts A.L."/>
            <person name="Barry K.W."/>
            <person name="Choi C."/>
            <person name="Clum A."/>
            <person name="Coughlan A.Y."/>
            <person name="Deshpande S."/>
            <person name="Douglass A.P."/>
            <person name="Hanson S.J."/>
            <person name="Klenk H.-P."/>
            <person name="LaButti K.M."/>
            <person name="Lapidus A."/>
            <person name="Lindquist E.A."/>
            <person name="Lipzen A.M."/>
            <person name="Meier-Kolthoff J.P."/>
            <person name="Ohm R.A."/>
            <person name="Otillar R.P."/>
            <person name="Pangilinan J.L."/>
            <person name="Peng Y."/>
            <person name="Rokas A."/>
            <person name="Rosa C.A."/>
            <person name="Scheuner C."/>
            <person name="Sibirny A.A."/>
            <person name="Slot J.C."/>
            <person name="Stielow J.B."/>
            <person name="Sun H."/>
            <person name="Kurtzman C.P."/>
            <person name="Blackwell M."/>
            <person name="Grigoriev I.V."/>
            <person name="Jeffries T.W."/>
        </authorList>
    </citation>
    <scope>NUCLEOTIDE SEQUENCE [LARGE SCALE GENOMIC DNA]</scope>
    <source>
        <strain evidence="4 5">DSM 6958</strain>
    </source>
</reference>
<feature type="region of interest" description="Disordered" evidence="2">
    <location>
        <begin position="72"/>
        <end position="231"/>
    </location>
</feature>
<evidence type="ECO:0000313" key="5">
    <source>
        <dbReference type="Proteomes" id="UP000095009"/>
    </source>
</evidence>
<feature type="compositionally biased region" description="Basic and acidic residues" evidence="2">
    <location>
        <begin position="117"/>
        <end position="137"/>
    </location>
</feature>
<proteinExistence type="predicted"/>
<name>A0A1E3PLZ9_9ASCO</name>
<evidence type="ECO:0000256" key="2">
    <source>
        <dbReference type="SAM" id="MobiDB-lite"/>
    </source>
</evidence>
<dbReference type="STRING" id="857566.A0A1E3PLZ9"/>
<organism evidence="4 5">
    <name type="scientific">Nadsonia fulvescens var. elongata DSM 6958</name>
    <dbReference type="NCBI Taxonomy" id="857566"/>
    <lineage>
        <taxon>Eukaryota</taxon>
        <taxon>Fungi</taxon>
        <taxon>Dikarya</taxon>
        <taxon>Ascomycota</taxon>
        <taxon>Saccharomycotina</taxon>
        <taxon>Dipodascomycetes</taxon>
        <taxon>Dipodascales</taxon>
        <taxon>Dipodascales incertae sedis</taxon>
        <taxon>Nadsonia</taxon>
    </lineage>
</organism>
<sequence length="231" mass="26602">MRARDLAYEFERYGPIIRCDIPPVRNPSARPFAFVEFEDRLDAEDAYYEMHEKRLRSGDVIFVEWAKGTPIKRERSERGGRDDRDRGRRLSIGERGGKYDDFEGRNPGGYRSRSRSPIRDDTKNRDRSRSVSRDRGRSRSRSMSSSRSLSRSRSRTPVRDRSASPVTREHDGPRSRSRSPVEPLERSQSEEDRELAPAPVAPPLVEATDKMEGVDEPENRSRSGSMSVDKE</sequence>
<dbReference type="SUPFAM" id="SSF54928">
    <property type="entry name" value="RNA-binding domain, RBD"/>
    <property type="match status" value="1"/>
</dbReference>
<gene>
    <name evidence="4" type="ORF">NADFUDRAFT_82112</name>
</gene>
<keyword evidence="5" id="KW-1185">Reference proteome</keyword>
<feature type="domain" description="RRM" evidence="3">
    <location>
        <begin position="1"/>
        <end position="68"/>
    </location>
</feature>
<dbReference type="Gene3D" id="3.30.70.330">
    <property type="match status" value="1"/>
</dbReference>
<dbReference type="PROSITE" id="PS50102">
    <property type="entry name" value="RRM"/>
    <property type="match status" value="1"/>
</dbReference>
<feature type="compositionally biased region" description="Basic and acidic residues" evidence="2">
    <location>
        <begin position="72"/>
        <end position="104"/>
    </location>
</feature>
<dbReference type="Pfam" id="PF00076">
    <property type="entry name" value="RRM_1"/>
    <property type="match status" value="1"/>
</dbReference>
<evidence type="ECO:0000259" key="3">
    <source>
        <dbReference type="PROSITE" id="PS50102"/>
    </source>
</evidence>
<dbReference type="OrthoDB" id="5970at2759"/>
<accession>A0A1E3PLZ9</accession>